<feature type="compositionally biased region" description="Basic and acidic residues" evidence="1">
    <location>
        <begin position="499"/>
        <end position="512"/>
    </location>
</feature>
<evidence type="ECO:0000313" key="2">
    <source>
        <dbReference type="EMBL" id="KAK2949948.1"/>
    </source>
</evidence>
<feature type="compositionally biased region" description="Basic and acidic residues" evidence="1">
    <location>
        <begin position="368"/>
        <end position="382"/>
    </location>
</feature>
<gene>
    <name evidence="2" type="ORF">BLNAU_15090</name>
</gene>
<feature type="region of interest" description="Disordered" evidence="1">
    <location>
        <begin position="95"/>
        <end position="427"/>
    </location>
</feature>
<feature type="compositionally biased region" description="Basic and acidic residues" evidence="1">
    <location>
        <begin position="255"/>
        <end position="270"/>
    </location>
</feature>
<feature type="compositionally biased region" description="Polar residues" evidence="1">
    <location>
        <begin position="184"/>
        <end position="205"/>
    </location>
</feature>
<feature type="compositionally biased region" description="Pro residues" evidence="1">
    <location>
        <begin position="144"/>
        <end position="156"/>
    </location>
</feature>
<dbReference type="EMBL" id="JARBJD010000145">
    <property type="protein sequence ID" value="KAK2949948.1"/>
    <property type="molecule type" value="Genomic_DNA"/>
</dbReference>
<keyword evidence="3" id="KW-1185">Reference proteome</keyword>
<organism evidence="2 3">
    <name type="scientific">Blattamonas nauphoetae</name>
    <dbReference type="NCBI Taxonomy" id="2049346"/>
    <lineage>
        <taxon>Eukaryota</taxon>
        <taxon>Metamonada</taxon>
        <taxon>Preaxostyla</taxon>
        <taxon>Oxymonadida</taxon>
        <taxon>Blattamonas</taxon>
    </lineage>
</organism>
<feature type="compositionally biased region" description="Basic and acidic residues" evidence="1">
    <location>
        <begin position="331"/>
        <end position="341"/>
    </location>
</feature>
<feature type="region of interest" description="Disordered" evidence="1">
    <location>
        <begin position="499"/>
        <end position="558"/>
    </location>
</feature>
<evidence type="ECO:0000313" key="3">
    <source>
        <dbReference type="Proteomes" id="UP001281761"/>
    </source>
</evidence>
<proteinExistence type="predicted"/>
<comment type="caution">
    <text evidence="2">The sequence shown here is derived from an EMBL/GenBank/DDBJ whole genome shotgun (WGS) entry which is preliminary data.</text>
</comment>
<feature type="compositionally biased region" description="Basic and acidic residues" evidence="1">
    <location>
        <begin position="227"/>
        <end position="238"/>
    </location>
</feature>
<evidence type="ECO:0000256" key="1">
    <source>
        <dbReference type="SAM" id="MobiDB-lite"/>
    </source>
</evidence>
<feature type="compositionally biased region" description="Polar residues" evidence="1">
    <location>
        <begin position="350"/>
        <end position="367"/>
    </location>
</feature>
<protein>
    <submittedName>
        <fullName evidence="2">Uncharacterized protein</fullName>
    </submittedName>
</protein>
<feature type="compositionally biased region" description="Polar residues" evidence="1">
    <location>
        <begin position="415"/>
        <end position="424"/>
    </location>
</feature>
<name>A0ABQ9XBS3_9EUKA</name>
<accession>A0ABQ9XBS3</accession>
<feature type="compositionally biased region" description="Basic residues" evidence="1">
    <location>
        <begin position="289"/>
        <end position="321"/>
    </location>
</feature>
<feature type="compositionally biased region" description="Polar residues" evidence="1">
    <location>
        <begin position="95"/>
        <end position="110"/>
    </location>
</feature>
<reference evidence="2 3" key="1">
    <citation type="journal article" date="2022" name="bioRxiv">
        <title>Genomics of Preaxostyla Flagellates Illuminates Evolutionary Transitions and the Path Towards Mitochondrial Loss.</title>
        <authorList>
            <person name="Novak L.V.F."/>
            <person name="Treitli S.C."/>
            <person name="Pyrih J."/>
            <person name="Halakuc P."/>
            <person name="Pipaliya S.V."/>
            <person name="Vacek V."/>
            <person name="Brzon O."/>
            <person name="Soukal P."/>
            <person name="Eme L."/>
            <person name="Dacks J.B."/>
            <person name="Karnkowska A."/>
            <person name="Elias M."/>
            <person name="Hampl V."/>
        </authorList>
    </citation>
    <scope>NUCLEOTIDE SEQUENCE [LARGE SCALE GENOMIC DNA]</scope>
    <source>
        <strain evidence="2">NAU3</strain>
        <tissue evidence="2">Gut</tissue>
    </source>
</reference>
<dbReference type="Proteomes" id="UP001281761">
    <property type="component" value="Unassembled WGS sequence"/>
</dbReference>
<sequence>MVLLKIHTVGQPLKIMVIKGTETFGGNKGVIQTKLGLSSMDNLILHVENEDGSLGQRIDWDGDTPDSVGISKAGTKLVLVSESTNIPLQLSSLTESLVPSGPTTDQTPLPSLTHPLDTVSPRQPSPLLQEVSIPDKPTLRETPSTPPLSPSSPPPSTHTDTIPTASPQLIVNAADPPTLPPRRTSLSQLNSSHTAFSPTRSPKGQSSLSPSLLPPSPPFHPHSTLHSTHESRSVREGLSEVTPKRQTQQLLKRSSKQDEKKGRRADHEYSSSRAEMAGNTRPKTSCAVKGRKGQNGRPHSPNHQHPTSRHTSTKHPPKPRKQDRPSFVSRSPERDRHDRMLLHSIFHSLLRSSSPPTRTRHWQNTTESETHLRRHDKTERKYQKSLSSSSLDSDTEKQRNRRKGHRKHSQRRKISNSQTQTDGGQSEEFPVAQHQFENDTIRSDSHEPSLPRRSACRDNDVSALLEKDENISKFLHSLGIEPPFPSWLGPLLLRLTERPNGEKKSSTGRDGECGDDTDECSVSPVPGHQNDDSKHKSRPDSLLSTQTAEHKQSQRENTTQAKLDELIGLLNTFLSLTSNSLSDSFSPSSSLSFDSTRLSRAQQHSHPTLTEYGLAAEPSHRVPLTSPFFFAHIPFPAVLPIFADLSSSTRLVCSRIGAKTAQHTSNVTAFCRRLVWPVDSLGTACPSSPFLHSLPFPTFPPSAPASAFPRFPFDCLPSSGSCFIF</sequence>
<feature type="compositionally biased region" description="Basic residues" evidence="1">
    <location>
        <begin position="399"/>
        <end position="414"/>
    </location>
</feature>